<gene>
    <name evidence="2" type="ORF">CACET_c09360</name>
</gene>
<keyword evidence="1" id="KW-0129">CBS domain</keyword>
<dbReference type="InterPro" id="IPR000644">
    <property type="entry name" value="CBS_dom"/>
</dbReference>
<evidence type="ECO:0000313" key="2">
    <source>
        <dbReference type="EMBL" id="AKL94443.1"/>
    </source>
</evidence>
<dbReference type="PROSITE" id="PS51371">
    <property type="entry name" value="CBS"/>
    <property type="match status" value="2"/>
</dbReference>
<dbReference type="RefSeq" id="WP_044823416.1">
    <property type="nucleotide sequence ID" value="NZ_CP009687.1"/>
</dbReference>
<dbReference type="OrthoDB" id="9802114at2"/>
<dbReference type="SMART" id="SM00116">
    <property type="entry name" value="CBS"/>
    <property type="match status" value="2"/>
</dbReference>
<dbReference type="Pfam" id="PF00571">
    <property type="entry name" value="CBS"/>
    <property type="match status" value="2"/>
</dbReference>
<dbReference type="Gene3D" id="3.10.580.10">
    <property type="entry name" value="CBS-domain"/>
    <property type="match status" value="1"/>
</dbReference>
<dbReference type="PANTHER" id="PTHR43080">
    <property type="entry name" value="CBS DOMAIN-CONTAINING PROTEIN CBSX3, MITOCHONDRIAL"/>
    <property type="match status" value="1"/>
</dbReference>
<dbReference type="AlphaFoldDB" id="A0A0D8IGQ0"/>
<dbReference type="SUPFAM" id="SSF54631">
    <property type="entry name" value="CBS-domain pair"/>
    <property type="match status" value="1"/>
</dbReference>
<name>A0A0D8IGQ0_9CLOT</name>
<dbReference type="PANTHER" id="PTHR43080:SF2">
    <property type="entry name" value="CBS DOMAIN-CONTAINING PROTEIN"/>
    <property type="match status" value="1"/>
</dbReference>
<dbReference type="STRING" id="84022.CACET_c09360"/>
<dbReference type="InterPro" id="IPR046342">
    <property type="entry name" value="CBS_dom_sf"/>
</dbReference>
<protein>
    <submittedName>
        <fullName evidence="2">Regulatory protein</fullName>
    </submittedName>
</protein>
<keyword evidence="3" id="KW-1185">Reference proteome</keyword>
<dbReference type="Proteomes" id="UP000035704">
    <property type="component" value="Chromosome"/>
</dbReference>
<evidence type="ECO:0000313" key="3">
    <source>
        <dbReference type="Proteomes" id="UP000035704"/>
    </source>
</evidence>
<dbReference type="KEGG" id="cace:CACET_c09360"/>
<dbReference type="InterPro" id="IPR051257">
    <property type="entry name" value="Diverse_CBS-Domain"/>
</dbReference>
<evidence type="ECO:0000256" key="1">
    <source>
        <dbReference type="ARBA" id="ARBA00023122"/>
    </source>
</evidence>
<organism evidence="2 3">
    <name type="scientific">Clostridium aceticum</name>
    <dbReference type="NCBI Taxonomy" id="84022"/>
    <lineage>
        <taxon>Bacteria</taxon>
        <taxon>Bacillati</taxon>
        <taxon>Bacillota</taxon>
        <taxon>Clostridia</taxon>
        <taxon>Eubacteriales</taxon>
        <taxon>Clostridiaceae</taxon>
        <taxon>Clostridium</taxon>
    </lineage>
</organism>
<dbReference type="CDD" id="cd04622">
    <property type="entry name" value="CBS_pair_HRP1_like"/>
    <property type="match status" value="1"/>
</dbReference>
<proteinExistence type="predicted"/>
<reference evidence="2 3" key="1">
    <citation type="submission" date="2014-10" db="EMBL/GenBank/DDBJ databases">
        <title>Genome sequence of Clostridium aceticum DSM 1496.</title>
        <authorList>
            <person name="Poehlein A."/>
            <person name="Schiel-Bengelsdorf B."/>
            <person name="Gottschalk G."/>
            <person name="Duerre P."/>
            <person name="Daniel R."/>
        </authorList>
    </citation>
    <scope>NUCLEOTIDE SEQUENCE [LARGE SCALE GENOMIC DNA]</scope>
    <source>
        <strain evidence="2 3">DSM 1496</strain>
    </source>
</reference>
<dbReference type="EMBL" id="CP009687">
    <property type="protein sequence ID" value="AKL94443.1"/>
    <property type="molecule type" value="Genomic_DNA"/>
</dbReference>
<accession>A0A0D8IGQ0</accession>
<sequence length="142" mass="15502">MKVRDIMTSHVSASSANASIDEIARKMKELNVGSIPICDNQNHIIGIVTDRDIVVRGIVDGFRVSDNIDKVMSKELIFVSPDTHAHEAARIMAQNQIRRLPVVENGKLVGLVAIGDLAVRNIYVDDAGKALSDISLPSRPMM</sequence>
<dbReference type="PATRIC" id="fig|84022.5.peg.2391"/>